<dbReference type="Proteomes" id="UP000521872">
    <property type="component" value="Unassembled WGS sequence"/>
</dbReference>
<feature type="compositionally biased region" description="Polar residues" evidence="2">
    <location>
        <begin position="446"/>
        <end position="461"/>
    </location>
</feature>
<dbReference type="AlphaFoldDB" id="A0A8H4QK29"/>
<comment type="caution">
    <text evidence="4">The sequence shown here is derived from an EMBL/GenBank/DDBJ whole genome shotgun (WGS) entry which is preliminary data.</text>
</comment>
<feature type="region of interest" description="Disordered" evidence="2">
    <location>
        <begin position="505"/>
        <end position="560"/>
    </location>
</feature>
<gene>
    <name evidence="4" type="ORF">D9613_012769</name>
</gene>
<feature type="compositionally biased region" description="Basic and acidic residues" evidence="2">
    <location>
        <begin position="527"/>
        <end position="546"/>
    </location>
</feature>
<dbReference type="GO" id="GO:0046983">
    <property type="term" value="F:protein dimerization activity"/>
    <property type="evidence" value="ECO:0007669"/>
    <property type="project" value="InterPro"/>
</dbReference>
<evidence type="ECO:0000313" key="5">
    <source>
        <dbReference type="Proteomes" id="UP000521872"/>
    </source>
</evidence>
<sequence>MPQTHVEDVAVDLGIGVDHAPHSALYREPEPEDRASHRSSNIYFRNLVGKGRGSPLWLPEPSYNMPIEYQREGVSIGDVGVLLASGSFNFFFNIFLPSNHPFNQGNTPEGFVPLTPPLSPVDVQRLREFTFGSYITSESIKISHRQYSDSPMTDLDFESTAKEGAILTLPHGANSEDVVNTIRLRSYISRHIESWYRYIIGVRGCEVRNGDVRVVIGCDKTDSWGMAAFVRSAETVRLRFQPIGQGETYRWEYSGSFDTRTGPDLDILRRLQRTGDGTPICNQCVFARTLNANLRKDIWERIAQEVYLELGIDLTGGFDDKDDHSVVLHSIGSDERTNSDEHSWGIMRTNTSRQASNVSINMMRHPSNRINDLLWDYIHSNLGLLPEDINAVVTEDRDWISVMRPDDTSLPSPDVLYNRIMSEEPELMVDGEADATKFISIHLKPSSSGSKHTYPSTTTITAPLARDERRGSGISTSPNAAGEDFGASATLLEAATWGDLVTEGWHGSDRAGPVDRKMLSRSSSRQSLHDRTNVDIFPSRDEDMHRSQTPSLPGPSGMTETTKQRLIAAEQQRRDELRDGYACLRHVLPFSNLRDSRLRLLERATRRIQHLQQENNDLKLRLAEVEEEYRRVHTNLV</sequence>
<dbReference type="SMART" id="SM00353">
    <property type="entry name" value="HLH"/>
    <property type="match status" value="1"/>
</dbReference>
<protein>
    <recommendedName>
        <fullName evidence="3">BHLH domain-containing protein</fullName>
    </recommendedName>
</protein>
<keyword evidence="1" id="KW-0175">Coiled coil</keyword>
<evidence type="ECO:0000259" key="3">
    <source>
        <dbReference type="PROSITE" id="PS50888"/>
    </source>
</evidence>
<evidence type="ECO:0000313" key="4">
    <source>
        <dbReference type="EMBL" id="KAF4612514.1"/>
    </source>
</evidence>
<dbReference type="SUPFAM" id="SSF47459">
    <property type="entry name" value="HLH, helix-loop-helix DNA-binding domain"/>
    <property type="match status" value="1"/>
</dbReference>
<feature type="coiled-coil region" evidence="1">
    <location>
        <begin position="594"/>
        <end position="635"/>
    </location>
</feature>
<dbReference type="CDD" id="cd00083">
    <property type="entry name" value="bHLH_SF"/>
    <property type="match status" value="1"/>
</dbReference>
<reference evidence="4 5" key="1">
    <citation type="submission" date="2019-12" db="EMBL/GenBank/DDBJ databases">
        <authorList>
            <person name="Floudas D."/>
            <person name="Bentzer J."/>
            <person name="Ahren D."/>
            <person name="Johansson T."/>
            <person name="Persson P."/>
            <person name="Tunlid A."/>
        </authorList>
    </citation>
    <scope>NUCLEOTIDE SEQUENCE [LARGE SCALE GENOMIC DNA]</scope>
    <source>
        <strain evidence="4 5">CBS 102.39</strain>
    </source>
</reference>
<proteinExistence type="predicted"/>
<evidence type="ECO:0000256" key="1">
    <source>
        <dbReference type="SAM" id="Coils"/>
    </source>
</evidence>
<dbReference type="InterPro" id="IPR011598">
    <property type="entry name" value="bHLH_dom"/>
</dbReference>
<dbReference type="EMBL" id="JAACJL010000049">
    <property type="protein sequence ID" value="KAF4612514.1"/>
    <property type="molecule type" value="Genomic_DNA"/>
</dbReference>
<evidence type="ECO:0000256" key="2">
    <source>
        <dbReference type="SAM" id="MobiDB-lite"/>
    </source>
</evidence>
<feature type="region of interest" description="Disordered" evidence="2">
    <location>
        <begin position="446"/>
        <end position="483"/>
    </location>
</feature>
<accession>A0A8H4QK29</accession>
<name>A0A8H4QK29_9AGAR</name>
<dbReference type="Gene3D" id="4.10.280.10">
    <property type="entry name" value="Helix-loop-helix DNA-binding domain"/>
    <property type="match status" value="1"/>
</dbReference>
<keyword evidence="5" id="KW-1185">Reference proteome</keyword>
<dbReference type="InterPro" id="IPR036638">
    <property type="entry name" value="HLH_DNA-bd_sf"/>
</dbReference>
<feature type="domain" description="BHLH" evidence="3">
    <location>
        <begin position="561"/>
        <end position="611"/>
    </location>
</feature>
<dbReference type="PROSITE" id="PS50888">
    <property type="entry name" value="BHLH"/>
    <property type="match status" value="1"/>
</dbReference>
<feature type="compositionally biased region" description="Basic and acidic residues" evidence="2">
    <location>
        <begin position="506"/>
        <end position="518"/>
    </location>
</feature>
<organism evidence="4 5">
    <name type="scientific">Agrocybe pediades</name>
    <dbReference type="NCBI Taxonomy" id="84607"/>
    <lineage>
        <taxon>Eukaryota</taxon>
        <taxon>Fungi</taxon>
        <taxon>Dikarya</taxon>
        <taxon>Basidiomycota</taxon>
        <taxon>Agaricomycotina</taxon>
        <taxon>Agaricomycetes</taxon>
        <taxon>Agaricomycetidae</taxon>
        <taxon>Agaricales</taxon>
        <taxon>Agaricineae</taxon>
        <taxon>Strophariaceae</taxon>
        <taxon>Agrocybe</taxon>
    </lineage>
</organism>
<dbReference type="Pfam" id="PF00010">
    <property type="entry name" value="HLH"/>
    <property type="match status" value="1"/>
</dbReference>